<keyword evidence="3" id="KW-1185">Reference proteome</keyword>
<feature type="coiled-coil region" evidence="1">
    <location>
        <begin position="190"/>
        <end position="217"/>
    </location>
</feature>
<organism evidence="2 3">
    <name type="scientific">Cimex lectularius</name>
    <name type="common">Bed bug</name>
    <name type="synonym">Acanthia lectularia</name>
    <dbReference type="NCBI Taxonomy" id="79782"/>
    <lineage>
        <taxon>Eukaryota</taxon>
        <taxon>Metazoa</taxon>
        <taxon>Ecdysozoa</taxon>
        <taxon>Arthropoda</taxon>
        <taxon>Hexapoda</taxon>
        <taxon>Insecta</taxon>
        <taxon>Pterygota</taxon>
        <taxon>Neoptera</taxon>
        <taxon>Paraneoptera</taxon>
        <taxon>Hemiptera</taxon>
        <taxon>Heteroptera</taxon>
        <taxon>Panheteroptera</taxon>
        <taxon>Cimicomorpha</taxon>
        <taxon>Cimicidae</taxon>
        <taxon>Cimex</taxon>
    </lineage>
</organism>
<name>A0A8I6RJX8_CIMLE</name>
<evidence type="ECO:0000313" key="2">
    <source>
        <dbReference type="EnsemblMetazoa" id="XP_014245305.1"/>
    </source>
</evidence>
<evidence type="ECO:0000313" key="3">
    <source>
        <dbReference type="Proteomes" id="UP000494040"/>
    </source>
</evidence>
<sequence length="222" mass="25955">MTDDKCPTMNQMILAKREETAKLIQTEHEKISKKHASVINQLNEARRRVTALREKSDILNHKSVLLSGEITQMTSKINEAKEKLITIECQIDSILAKQSQTDMVKDKEIKTFEIYYNKIKEENEKNERFWLKSVKLEDLDELKNCIETLREKKKTLEMHIATTKEKIIGLNATKLAEDCMILRKRNTAVKKRLVKKLKLLEERLDEAKKKSDKTNLTTNNEK</sequence>
<dbReference type="OMA" id="MECKIDE"/>
<feature type="coiled-coil region" evidence="1">
    <location>
        <begin position="139"/>
        <end position="166"/>
    </location>
</feature>
<dbReference type="Proteomes" id="UP000494040">
    <property type="component" value="Unassembled WGS sequence"/>
</dbReference>
<feature type="coiled-coil region" evidence="1">
    <location>
        <begin position="28"/>
        <end position="97"/>
    </location>
</feature>
<proteinExistence type="predicted"/>
<dbReference type="OrthoDB" id="10349370at2759"/>
<protein>
    <submittedName>
        <fullName evidence="2">Uncharacterized protein</fullName>
    </submittedName>
</protein>
<dbReference type="RefSeq" id="XP_014245305.1">
    <property type="nucleotide sequence ID" value="XM_014389819.2"/>
</dbReference>
<reference evidence="2" key="1">
    <citation type="submission" date="2022-01" db="UniProtKB">
        <authorList>
            <consortium name="EnsemblMetazoa"/>
        </authorList>
    </citation>
    <scope>IDENTIFICATION</scope>
</reference>
<dbReference type="KEGG" id="clec:106664244"/>
<dbReference type="AlphaFoldDB" id="A0A8I6RJX8"/>
<accession>A0A8I6RJX8</accession>
<evidence type="ECO:0000256" key="1">
    <source>
        <dbReference type="SAM" id="Coils"/>
    </source>
</evidence>
<dbReference type="EnsemblMetazoa" id="XM_014389819.2">
    <property type="protein sequence ID" value="XP_014245305.1"/>
    <property type="gene ID" value="LOC106664244"/>
</dbReference>
<keyword evidence="1" id="KW-0175">Coiled coil</keyword>
<dbReference type="GeneID" id="106664244"/>